<feature type="region of interest" description="Disordered" evidence="2">
    <location>
        <begin position="1"/>
        <end position="25"/>
    </location>
</feature>
<dbReference type="InterPro" id="IPR027417">
    <property type="entry name" value="P-loop_NTPase"/>
</dbReference>
<dbReference type="PANTHER" id="PTHR33463">
    <property type="entry name" value="NB-ARC DOMAIN-CONTAINING PROTEIN-RELATED"/>
    <property type="match status" value="1"/>
</dbReference>
<reference evidence="4 5" key="1">
    <citation type="journal article" date="2024" name="Science">
        <title>Giant polyketide synthase enzymes in the biosynthesis of giant marine polyether toxins.</title>
        <authorList>
            <person name="Fallon T.R."/>
            <person name="Shende V.V."/>
            <person name="Wierzbicki I.H."/>
            <person name="Pendleton A.L."/>
            <person name="Watervoot N.F."/>
            <person name="Auber R.P."/>
            <person name="Gonzalez D.J."/>
            <person name="Wisecaver J.H."/>
            <person name="Moore B.S."/>
        </authorList>
    </citation>
    <scope>NUCLEOTIDE SEQUENCE [LARGE SCALE GENOMIC DNA]</scope>
    <source>
        <strain evidence="4 5">12B1</strain>
    </source>
</reference>
<evidence type="ECO:0000259" key="3">
    <source>
        <dbReference type="Pfam" id="PF00931"/>
    </source>
</evidence>
<keyword evidence="1" id="KW-0547">Nucleotide-binding</keyword>
<name>A0AB34IPE5_PRYPA</name>
<dbReference type="PRINTS" id="PR00364">
    <property type="entry name" value="DISEASERSIST"/>
</dbReference>
<gene>
    <name evidence="4" type="ORF">AB1Y20_011089</name>
</gene>
<dbReference type="Proteomes" id="UP001515480">
    <property type="component" value="Unassembled WGS sequence"/>
</dbReference>
<dbReference type="InterPro" id="IPR050905">
    <property type="entry name" value="Plant_NBS-LRR"/>
</dbReference>
<dbReference type="SUPFAM" id="SSF52540">
    <property type="entry name" value="P-loop containing nucleoside triphosphate hydrolases"/>
    <property type="match status" value="1"/>
</dbReference>
<dbReference type="GO" id="GO:0005524">
    <property type="term" value="F:ATP binding"/>
    <property type="evidence" value="ECO:0007669"/>
    <property type="project" value="UniProtKB-KW"/>
</dbReference>
<evidence type="ECO:0000256" key="2">
    <source>
        <dbReference type="SAM" id="MobiDB-lite"/>
    </source>
</evidence>
<accession>A0AB34IPE5</accession>
<dbReference type="InterPro" id="IPR002182">
    <property type="entry name" value="NB-ARC"/>
</dbReference>
<evidence type="ECO:0000313" key="5">
    <source>
        <dbReference type="Proteomes" id="UP001515480"/>
    </source>
</evidence>
<dbReference type="Gene3D" id="1.10.8.430">
    <property type="entry name" value="Helical domain of apoptotic protease-activating factors"/>
    <property type="match status" value="1"/>
</dbReference>
<proteinExistence type="predicted"/>
<evidence type="ECO:0000313" key="4">
    <source>
        <dbReference type="EMBL" id="KAL1503020.1"/>
    </source>
</evidence>
<protein>
    <recommendedName>
        <fullName evidence="3">NB-ARC domain-containing protein</fullName>
    </recommendedName>
</protein>
<dbReference type="InterPro" id="IPR042197">
    <property type="entry name" value="Apaf_helical"/>
</dbReference>
<keyword evidence="5" id="KW-1185">Reference proteome</keyword>
<dbReference type="PANTHER" id="PTHR33463:SF204">
    <property type="entry name" value="NB-ARC DOMAIN-CONTAINING PROTEIN"/>
    <property type="match status" value="1"/>
</dbReference>
<feature type="region of interest" description="Disordered" evidence="2">
    <location>
        <begin position="315"/>
        <end position="341"/>
    </location>
</feature>
<comment type="caution">
    <text evidence="4">The sequence shown here is derived from an EMBL/GenBank/DDBJ whole genome shotgun (WGS) entry which is preliminary data.</text>
</comment>
<sequence length="1297" mass="140047">MTVDVAPASSCLPPPRPSPQSPQSISTDLHEYLSHCLGGVAARQKSLTPIVVGLLLLLLRRMAHGVKARALIASTSVVAALAIVRARSSAPPLRVCVDEGELASARATPSAMHDSLGDLLAAWTAPREGDEKTLRIAVVHCHIDARQEATFLQREMERLLDGSGEVQLLGDTYSHSDAVETIRASAVVVFLQSASSLTRATTLLYLLLALEEKKPMVGARIASGPRAYNLVEAAAFVARLESRLGKYECDYLRRMKVSLSNSAWVLSEQLPLLPSWPIDEADPRGVEALLRGALAAAPVPPPALSREEWLQRRNGLGAAHPSPSASRDAPEVPPGVPALPKAYDATGSSRATLLLEARQIVTSAERSPGLVKLALRGAGGAGKTTLLAALVRLAEVRCHFDAVVWLTVGQSPDTQRLLRDFLRHVDEAASGALAGPELTVALARATRGKRILLALDDVWATEDARALCALDEATRSACVLSTRIGEVLADAVELPVGQMDADEAVGLLLRTARLAELEDEPPVVARDVVELCGRIPLLLSLAGAIIATREHEEWQTWIVETLKGGRIRALDDTSEVPTADLRMRSVEERVITQSLLVAVANSRKRGGFLSTLFLHFAAFAEDVVVPVATFDALAPMLADCAAGDGTGDPPPPQSRAVSTTRTCLLTLLRHSLVNGSVTAGVSTHDIVRAYAIEHVEGRPGGLRAMQRRVLDTLLDALAKEHGTPASGRSELSRYAVTQLAHHVRGAMGEAAKLVDDPLVLRALTAHVDEGVRQMVARGVGEGRAALAAEECEACGRHALAAGLWLAAGMVSHDDAASHRRRACATARRVAPPTRVTAAIEARALGALMTMKKGIPIGSEEHRAAMTRLGSLKQHFDGSGEGREAVPQVNECFDENRFLFLFRDVCNKEGSATVSAAHSAEVSKARYALKDVSPSLRCLSVVRDAFGGSEDAVLGFSLLGTGSFTRAHTDPAYDWEREYGEDGKYLYALEANYSFDFHETCRAAYGRDSGYSGLCGVHLLLHWGDVVTAQRDFRRATSCVRTIYTRIRKGAVPWSKYHIDQLDIRSTRAVAFAIGDLETARSLFDCSLEGEAMASADPRGMLEELVVAGSRWMAVWKMEVTWTLDSTLLMARAMHALLHQHTSAHAVARWLPRPQALVELAEREKAWDVWLMGAQHPSVACAHIYAAQGETATAAELAGELLERLVQPLIVIELRRLRARCRGGSEAVLDLKAAVDTAASAGYLWMEVLVLRDLLLLEDAAEWRTRLARCLRKVRSPLEKVFPLLGPELDAARIVHEN</sequence>
<dbReference type="Pfam" id="PF00931">
    <property type="entry name" value="NB-ARC"/>
    <property type="match status" value="1"/>
</dbReference>
<dbReference type="Gene3D" id="3.40.50.300">
    <property type="entry name" value="P-loop containing nucleotide triphosphate hydrolases"/>
    <property type="match status" value="1"/>
</dbReference>
<keyword evidence="1" id="KW-0067">ATP-binding</keyword>
<dbReference type="GO" id="GO:0043531">
    <property type="term" value="F:ADP binding"/>
    <property type="evidence" value="ECO:0007669"/>
    <property type="project" value="InterPro"/>
</dbReference>
<feature type="domain" description="NB-ARC" evidence="3">
    <location>
        <begin position="372"/>
        <end position="488"/>
    </location>
</feature>
<dbReference type="EMBL" id="JBGBPQ010000022">
    <property type="protein sequence ID" value="KAL1503020.1"/>
    <property type="molecule type" value="Genomic_DNA"/>
</dbReference>
<organism evidence="4 5">
    <name type="scientific">Prymnesium parvum</name>
    <name type="common">Toxic golden alga</name>
    <dbReference type="NCBI Taxonomy" id="97485"/>
    <lineage>
        <taxon>Eukaryota</taxon>
        <taxon>Haptista</taxon>
        <taxon>Haptophyta</taxon>
        <taxon>Prymnesiophyceae</taxon>
        <taxon>Prymnesiales</taxon>
        <taxon>Prymnesiaceae</taxon>
        <taxon>Prymnesium</taxon>
    </lineage>
</organism>
<evidence type="ECO:0000256" key="1">
    <source>
        <dbReference type="ARBA" id="ARBA00022840"/>
    </source>
</evidence>